<keyword evidence="3 5" id="KW-0133">Cell shape</keyword>
<evidence type="ECO:0000256" key="2">
    <source>
        <dbReference type="ARBA" id="ARBA00013855"/>
    </source>
</evidence>
<comment type="similarity">
    <text evidence="1 5">Belongs to the MreC family.</text>
</comment>
<dbReference type="Gene3D" id="2.40.10.350">
    <property type="entry name" value="Rod shape-determining protein MreC, domain 2"/>
    <property type="match status" value="1"/>
</dbReference>
<keyword evidence="6" id="KW-0175">Coiled coil</keyword>
<dbReference type="RefSeq" id="WP_103082836.1">
    <property type="nucleotide sequence ID" value="NZ_CP021850.1"/>
</dbReference>
<evidence type="ECO:0000256" key="6">
    <source>
        <dbReference type="SAM" id="Coils"/>
    </source>
</evidence>
<dbReference type="InterPro" id="IPR042175">
    <property type="entry name" value="Cell/Rod_MreC_2"/>
</dbReference>
<dbReference type="Pfam" id="PF04085">
    <property type="entry name" value="MreC"/>
    <property type="match status" value="1"/>
</dbReference>
<dbReference type="Gene3D" id="2.40.10.340">
    <property type="entry name" value="Rod shape-determining protein MreC, domain 1"/>
    <property type="match status" value="1"/>
</dbReference>
<name>A0A2K2F8H3_9CLOT</name>
<dbReference type="EMBL" id="NIOJ01000059">
    <property type="protein sequence ID" value="PNT95788.1"/>
    <property type="molecule type" value="Genomic_DNA"/>
</dbReference>
<dbReference type="PANTHER" id="PTHR34138">
    <property type="entry name" value="CELL SHAPE-DETERMINING PROTEIN MREC"/>
    <property type="match status" value="1"/>
</dbReference>
<evidence type="ECO:0000313" key="8">
    <source>
        <dbReference type="EMBL" id="PNT95788.1"/>
    </source>
</evidence>
<dbReference type="Proteomes" id="UP000236151">
    <property type="component" value="Unassembled WGS sequence"/>
</dbReference>
<evidence type="ECO:0000256" key="3">
    <source>
        <dbReference type="ARBA" id="ARBA00022960"/>
    </source>
</evidence>
<organism evidence="8 9">
    <name type="scientific">Clostridium thermosuccinogenes</name>
    <dbReference type="NCBI Taxonomy" id="84032"/>
    <lineage>
        <taxon>Bacteria</taxon>
        <taxon>Bacillati</taxon>
        <taxon>Bacillota</taxon>
        <taxon>Clostridia</taxon>
        <taxon>Eubacteriales</taxon>
        <taxon>Clostridiaceae</taxon>
        <taxon>Clostridium</taxon>
    </lineage>
</organism>
<reference evidence="9" key="1">
    <citation type="submission" date="2017-06" db="EMBL/GenBank/DDBJ databases">
        <title>Investigating the central metabolism of Clostridium thermosuccinogenes.</title>
        <authorList>
            <person name="Koendjbiharie J.G."/>
            <person name="Van Kranenburg R."/>
            <person name="Vriesendorp B."/>
        </authorList>
    </citation>
    <scope>NUCLEOTIDE SEQUENCE [LARGE SCALE GENOMIC DNA]</scope>
    <source>
        <strain evidence="9">DSM 5806</strain>
    </source>
</reference>
<dbReference type="PIRSF" id="PIRSF038471">
    <property type="entry name" value="MreC"/>
    <property type="match status" value="1"/>
</dbReference>
<protein>
    <recommendedName>
        <fullName evidence="2 5">Cell shape-determining protein MreC</fullName>
    </recommendedName>
    <alternativeName>
        <fullName evidence="4 5">Cell shape protein MreC</fullName>
    </alternativeName>
</protein>
<dbReference type="OrthoDB" id="9792313at2"/>
<evidence type="ECO:0000256" key="5">
    <source>
        <dbReference type="PIRNR" id="PIRNR038471"/>
    </source>
</evidence>
<dbReference type="AlphaFoldDB" id="A0A2K2F8H3"/>
<accession>A0A2K2F8H3</accession>
<comment type="caution">
    <text evidence="8">The sequence shown here is derived from an EMBL/GenBank/DDBJ whole genome shotgun (WGS) entry which is preliminary data.</text>
</comment>
<evidence type="ECO:0000313" key="9">
    <source>
        <dbReference type="Proteomes" id="UP000236151"/>
    </source>
</evidence>
<dbReference type="InterPro" id="IPR042177">
    <property type="entry name" value="Cell/Rod_1"/>
</dbReference>
<evidence type="ECO:0000259" key="7">
    <source>
        <dbReference type="Pfam" id="PF04085"/>
    </source>
</evidence>
<evidence type="ECO:0000256" key="1">
    <source>
        <dbReference type="ARBA" id="ARBA00009369"/>
    </source>
</evidence>
<dbReference type="GO" id="GO:0005886">
    <property type="term" value="C:plasma membrane"/>
    <property type="evidence" value="ECO:0007669"/>
    <property type="project" value="TreeGrafter"/>
</dbReference>
<sequence length="282" mass="31130">MRLFKSKLFILALVTITVLVIIGISSRAGSAVNTVGNALGTPLNPFQKAVAFLESKVGGIFTYFEDMKQLKKENDELRAKLDELERDSRDLNRLREENKMLRETLNLKDQFSDYESIGGNIIAKDVGNWFNIFTIDSGTKDGVVIDSPVITSKGLVGSVYQTGPLSSKVISIIDVESAVSAMVSNYIVIVRGDITLKDQGLLRMDRIPVELDLKVGDTVETSGVGGIFPKGILIGKVKEIRQGSTELSRYAVVEPAVDFRRLREVFVLVDKTKNIETGNEER</sequence>
<dbReference type="PANTHER" id="PTHR34138:SF1">
    <property type="entry name" value="CELL SHAPE-DETERMINING PROTEIN MREC"/>
    <property type="match status" value="1"/>
</dbReference>
<feature type="domain" description="Rod shape-determining protein MreC beta-barrel core" evidence="7">
    <location>
        <begin position="121"/>
        <end position="268"/>
    </location>
</feature>
<dbReference type="KEGG" id="cthd:CDO33_15415"/>
<proteinExistence type="inferred from homology"/>
<evidence type="ECO:0000256" key="4">
    <source>
        <dbReference type="ARBA" id="ARBA00032089"/>
    </source>
</evidence>
<comment type="function">
    <text evidence="5">Involved in formation and maintenance of cell shape.</text>
</comment>
<dbReference type="NCBIfam" id="TIGR00219">
    <property type="entry name" value="mreC"/>
    <property type="match status" value="1"/>
</dbReference>
<feature type="coiled-coil region" evidence="6">
    <location>
        <begin position="60"/>
        <end position="104"/>
    </location>
</feature>
<gene>
    <name evidence="8" type="primary">mreC</name>
    <name evidence="8" type="ORF">CDQ84_16435</name>
</gene>
<dbReference type="GO" id="GO:0008360">
    <property type="term" value="P:regulation of cell shape"/>
    <property type="evidence" value="ECO:0007669"/>
    <property type="project" value="UniProtKB-KW"/>
</dbReference>
<dbReference type="InterPro" id="IPR055342">
    <property type="entry name" value="MreC_beta-barrel_core"/>
</dbReference>
<keyword evidence="9" id="KW-1185">Reference proteome</keyword>
<dbReference type="InterPro" id="IPR007221">
    <property type="entry name" value="MreC"/>
</dbReference>